<organism evidence="1 2">
    <name type="scientific">Aureibacillus halotolerans</name>
    <dbReference type="NCBI Taxonomy" id="1508390"/>
    <lineage>
        <taxon>Bacteria</taxon>
        <taxon>Bacillati</taxon>
        <taxon>Bacillota</taxon>
        <taxon>Bacilli</taxon>
        <taxon>Bacillales</taxon>
        <taxon>Bacillaceae</taxon>
        <taxon>Aureibacillus</taxon>
    </lineage>
</organism>
<name>A0A4R6TV22_9BACI</name>
<dbReference type="AlphaFoldDB" id="A0A4R6TV22"/>
<dbReference type="EMBL" id="SNYJ01000022">
    <property type="protein sequence ID" value="TDQ35280.1"/>
    <property type="molecule type" value="Genomic_DNA"/>
</dbReference>
<reference evidence="1 2" key="1">
    <citation type="submission" date="2019-03" db="EMBL/GenBank/DDBJ databases">
        <title>Genomic Encyclopedia of Type Strains, Phase IV (KMG-IV): sequencing the most valuable type-strain genomes for metagenomic binning, comparative biology and taxonomic classification.</title>
        <authorList>
            <person name="Goeker M."/>
        </authorList>
    </citation>
    <scope>NUCLEOTIDE SEQUENCE [LARGE SCALE GENOMIC DNA]</scope>
    <source>
        <strain evidence="1 2">DSM 28697</strain>
    </source>
</reference>
<accession>A0A4R6TV22</accession>
<sequence length="150" mass="17193">MQDELGSISSFCYEHFPGGSPMIYTDELLDGFERPSLYFPLPSGTDAPDTLDSYLITYTLRIKVFHDTLPDAQNCAESIAQSIRSQRYMIPLKTSNGDKVGEYMRIRKADVRAGEMESATLILTWDTRYRYLREQYEKMGRLILNEGVKA</sequence>
<proteinExistence type="predicted"/>
<gene>
    <name evidence="1" type="ORF">EV213_12267</name>
</gene>
<dbReference type="Proteomes" id="UP000295632">
    <property type="component" value="Unassembled WGS sequence"/>
</dbReference>
<protein>
    <submittedName>
        <fullName evidence="1">Uncharacterized protein</fullName>
    </submittedName>
</protein>
<evidence type="ECO:0000313" key="1">
    <source>
        <dbReference type="EMBL" id="TDQ35280.1"/>
    </source>
</evidence>
<comment type="caution">
    <text evidence="1">The sequence shown here is derived from an EMBL/GenBank/DDBJ whole genome shotgun (WGS) entry which is preliminary data.</text>
</comment>
<keyword evidence="2" id="KW-1185">Reference proteome</keyword>
<evidence type="ECO:0000313" key="2">
    <source>
        <dbReference type="Proteomes" id="UP000295632"/>
    </source>
</evidence>